<evidence type="ECO:0000256" key="11">
    <source>
        <dbReference type="PROSITE-ProRule" id="PRU00169"/>
    </source>
</evidence>
<keyword evidence="7 13" id="KW-0812">Transmembrane</keyword>
<dbReference type="InterPro" id="IPR038377">
    <property type="entry name" value="Na/Glc_symporter_sf"/>
</dbReference>
<feature type="transmembrane region" description="Helical" evidence="13">
    <location>
        <begin position="201"/>
        <end position="225"/>
    </location>
</feature>
<dbReference type="EC" id="2.7.13.3" evidence="4"/>
<dbReference type="SMART" id="SM00387">
    <property type="entry name" value="HATPase_c"/>
    <property type="match status" value="1"/>
</dbReference>
<evidence type="ECO:0000256" key="13">
    <source>
        <dbReference type="SAM" id="Phobius"/>
    </source>
</evidence>
<evidence type="ECO:0000256" key="2">
    <source>
        <dbReference type="ARBA" id="ARBA00004141"/>
    </source>
</evidence>
<dbReference type="PROSITE" id="PS50110">
    <property type="entry name" value="RESPONSE_REGULATORY"/>
    <property type="match status" value="1"/>
</dbReference>
<evidence type="ECO:0000256" key="10">
    <source>
        <dbReference type="ARBA" id="ARBA00023136"/>
    </source>
</evidence>
<feature type="transmembrane region" description="Helical" evidence="13">
    <location>
        <begin position="6"/>
        <end position="23"/>
    </location>
</feature>
<accession>A0A1X7DXF4</accession>
<keyword evidence="8" id="KW-0418">Kinase</keyword>
<dbReference type="SMART" id="SM00388">
    <property type="entry name" value="HisKA"/>
    <property type="match status" value="1"/>
</dbReference>
<evidence type="ECO:0000256" key="6">
    <source>
        <dbReference type="ARBA" id="ARBA00022679"/>
    </source>
</evidence>
<dbReference type="GO" id="GO:0009927">
    <property type="term" value="F:histidine phosphotransfer kinase activity"/>
    <property type="evidence" value="ECO:0007669"/>
    <property type="project" value="TreeGrafter"/>
</dbReference>
<dbReference type="Gene3D" id="1.10.287.130">
    <property type="match status" value="1"/>
</dbReference>
<keyword evidence="12" id="KW-0175">Coiled coil</keyword>
<evidence type="ECO:0000313" key="17">
    <source>
        <dbReference type="Proteomes" id="UP000192936"/>
    </source>
</evidence>
<dbReference type="PROSITE" id="PS50109">
    <property type="entry name" value="HIS_KIN"/>
    <property type="match status" value="1"/>
</dbReference>
<dbReference type="Gene3D" id="3.40.50.2300">
    <property type="match status" value="1"/>
</dbReference>
<dbReference type="InterPro" id="IPR011006">
    <property type="entry name" value="CheY-like_superfamily"/>
</dbReference>
<evidence type="ECO:0000256" key="7">
    <source>
        <dbReference type="ARBA" id="ARBA00022692"/>
    </source>
</evidence>
<dbReference type="InterPro" id="IPR001734">
    <property type="entry name" value="Na/solute_symporter"/>
</dbReference>
<keyword evidence="9 13" id="KW-1133">Transmembrane helix</keyword>
<feature type="domain" description="Response regulatory" evidence="15">
    <location>
        <begin position="1041"/>
        <end position="1156"/>
    </location>
</feature>
<evidence type="ECO:0000259" key="15">
    <source>
        <dbReference type="PROSITE" id="PS50110"/>
    </source>
</evidence>
<dbReference type="FunFam" id="3.30.565.10:FF:000049">
    <property type="entry name" value="Two-component sensor histidine kinase"/>
    <property type="match status" value="1"/>
</dbReference>
<dbReference type="Pfam" id="PF00072">
    <property type="entry name" value="Response_reg"/>
    <property type="match status" value="1"/>
</dbReference>
<dbReference type="SUPFAM" id="SSF47384">
    <property type="entry name" value="Homodimeric domain of signal transducing histidine kinase"/>
    <property type="match status" value="1"/>
</dbReference>
<dbReference type="GO" id="GO:0022857">
    <property type="term" value="F:transmembrane transporter activity"/>
    <property type="evidence" value="ECO:0007669"/>
    <property type="project" value="InterPro"/>
</dbReference>
<comment type="subcellular location">
    <subcellularLocation>
        <location evidence="2">Membrane</location>
        <topology evidence="2">Multi-pass membrane protein</topology>
    </subcellularLocation>
</comment>
<gene>
    <name evidence="16" type="ORF">SAMN02982917_1162</name>
</gene>
<feature type="transmembrane region" description="Helical" evidence="13">
    <location>
        <begin position="339"/>
        <end position="372"/>
    </location>
</feature>
<proteinExistence type="inferred from homology"/>
<reference evidence="16 17" key="1">
    <citation type="submission" date="2017-04" db="EMBL/GenBank/DDBJ databases">
        <authorList>
            <person name="Afonso C.L."/>
            <person name="Miller P.J."/>
            <person name="Scott M.A."/>
            <person name="Spackman E."/>
            <person name="Goraichik I."/>
            <person name="Dimitrov K.M."/>
            <person name="Suarez D.L."/>
            <person name="Swayne D.E."/>
        </authorList>
    </citation>
    <scope>NUCLEOTIDE SEQUENCE [LARGE SCALE GENOMIC DNA]</scope>
    <source>
        <strain evidence="16 17">A2P</strain>
    </source>
</reference>
<dbReference type="GO" id="GO:0000155">
    <property type="term" value="F:phosphorelay sensor kinase activity"/>
    <property type="evidence" value="ECO:0007669"/>
    <property type="project" value="InterPro"/>
</dbReference>
<dbReference type="Pfam" id="PF00512">
    <property type="entry name" value="HisKA"/>
    <property type="match status" value="1"/>
</dbReference>
<dbReference type="STRING" id="286727.SAMN02982917_1162"/>
<dbReference type="Gene3D" id="3.30.565.10">
    <property type="entry name" value="Histidine kinase-like ATPase, C-terminal domain"/>
    <property type="match status" value="1"/>
</dbReference>
<dbReference type="NCBIfam" id="NF041832">
    <property type="entry name" value="near_NosP_CTERM"/>
    <property type="match status" value="1"/>
</dbReference>
<dbReference type="PROSITE" id="PS50283">
    <property type="entry name" value="NA_SOLUT_SYMP_3"/>
    <property type="match status" value="1"/>
</dbReference>
<protein>
    <recommendedName>
        <fullName evidence="4">histidine kinase</fullName>
        <ecNumber evidence="4">2.7.13.3</ecNumber>
    </recommendedName>
</protein>
<dbReference type="InterPro" id="IPR005467">
    <property type="entry name" value="His_kinase_dom"/>
</dbReference>
<feature type="transmembrane region" description="Helical" evidence="13">
    <location>
        <begin position="418"/>
        <end position="440"/>
    </location>
</feature>
<dbReference type="Proteomes" id="UP000192936">
    <property type="component" value="Unassembled WGS sequence"/>
</dbReference>
<comment type="catalytic activity">
    <reaction evidence="1">
        <text>ATP + protein L-histidine = ADP + protein N-phospho-L-histidine.</text>
        <dbReference type="EC" id="2.7.13.3"/>
    </reaction>
</comment>
<evidence type="ECO:0000256" key="1">
    <source>
        <dbReference type="ARBA" id="ARBA00000085"/>
    </source>
</evidence>
<dbReference type="InterPro" id="IPR004358">
    <property type="entry name" value="Sig_transdc_His_kin-like_C"/>
</dbReference>
<keyword evidence="5 11" id="KW-0597">Phosphoprotein</keyword>
<dbReference type="InterPro" id="IPR036097">
    <property type="entry name" value="HisK_dim/P_sf"/>
</dbReference>
<evidence type="ECO:0000256" key="3">
    <source>
        <dbReference type="ARBA" id="ARBA00006434"/>
    </source>
</evidence>
<feature type="transmembrane region" description="Helical" evidence="13">
    <location>
        <begin position="392"/>
        <end position="412"/>
    </location>
</feature>
<dbReference type="AlphaFoldDB" id="A0A1X7DXF4"/>
<dbReference type="CDD" id="cd10322">
    <property type="entry name" value="SLC5sbd"/>
    <property type="match status" value="1"/>
</dbReference>
<dbReference type="PANTHER" id="PTHR43047">
    <property type="entry name" value="TWO-COMPONENT HISTIDINE PROTEIN KINASE"/>
    <property type="match status" value="1"/>
</dbReference>
<dbReference type="SUPFAM" id="SSF55874">
    <property type="entry name" value="ATPase domain of HSP90 chaperone/DNA topoisomerase II/histidine kinase"/>
    <property type="match status" value="1"/>
</dbReference>
<feature type="transmembrane region" description="Helical" evidence="13">
    <location>
        <begin position="73"/>
        <end position="92"/>
    </location>
</feature>
<dbReference type="InterPro" id="IPR001789">
    <property type="entry name" value="Sig_transdc_resp-reg_receiver"/>
</dbReference>
<feature type="transmembrane region" description="Helical" evidence="13">
    <location>
        <begin position="168"/>
        <end position="189"/>
    </location>
</feature>
<keyword evidence="6" id="KW-0808">Transferase</keyword>
<dbReference type="Pfam" id="PF12860">
    <property type="entry name" value="PAS_7"/>
    <property type="match status" value="1"/>
</dbReference>
<dbReference type="InterPro" id="IPR035965">
    <property type="entry name" value="PAS-like_dom_sf"/>
</dbReference>
<comment type="similarity">
    <text evidence="3">Belongs to the sodium:solute symporter (SSF) (TC 2.A.21) family.</text>
</comment>
<dbReference type="Gene3D" id="1.20.1730.10">
    <property type="entry name" value="Sodium/glucose cotransporter"/>
    <property type="match status" value="1"/>
</dbReference>
<dbReference type="PRINTS" id="PR00344">
    <property type="entry name" value="BCTRLSENSOR"/>
</dbReference>
<feature type="transmembrane region" description="Helical" evidence="13">
    <location>
        <begin position="293"/>
        <end position="317"/>
    </location>
</feature>
<dbReference type="SMART" id="SM00448">
    <property type="entry name" value="REC"/>
    <property type="match status" value="1"/>
</dbReference>
<dbReference type="RefSeq" id="WP_208621123.1">
    <property type="nucleotide sequence ID" value="NZ_FXAK01000001.1"/>
</dbReference>
<evidence type="ECO:0000256" key="4">
    <source>
        <dbReference type="ARBA" id="ARBA00012438"/>
    </source>
</evidence>
<sequence>MSGAALAIALAYFGFLFAIASWGDRRARRHGTQSGTQSGAGSGPLVYALSLAVYCTGWTFYGSVGMASTGGYAFLPIYIGPILVFTLGWPLLHKILRIAKAQNITSVADFLAARYGKSQAVAAIVTLGAVVGTVPYMALQLKAVSSSFAVLLRYPEIVMLEQPAAAPVWADSALVAAIMFALFAILFGTRHVDATERNEGMMLAIAVEAVMKLAAFLAVGAYATWGLFDGPADLLRLASAEPDLRHQFASGVDGASWLTMTVLAGLSVLCLPRMFHVTVIENRDEEHIRLATWLFPAYLAAIAIFVVPIAAAGLLLFPEGTVVRDMTVLALPMSGRQEILTTIAFVGGLSAATGMVIVSSVAIANMVSNDLVVPILLRRRGNGIDRLDMRRLILGTRRATILVLMLLSYVYYRMVGTGFPLASIGLVSLAAVAQFAPALIGGMIWRGATGTGAFWGVFAGFLVWGYTLLLPAVIEAGWLSAGILTTGPFGTGLLAPQRLLGLHLDPFVHGVTWSLLANAMVYIAVSLRTVPRPIERLQAGAFTDTDLQWSHVGSEPRTGSVTAEELRAVASRYLGAERAAYGFAGLSGSGTGEADLRLIRQTEKLLASAIGAASARLVMALTLERHSVGKGNALRLLDDATAAIQYNRDVLQTTMENVAQGIAVFDKDLRLVSWNRRFRRLLAIPADMEPAGIALPEILRFATLHGLYGQGDPAALVARQLDVFLASIANPVEQHRPDGSVLEMHTCRMPGGGYVTTFSDMTERVRAAAALAEAKDRLEQRVRQRTAELARAKAAAEEASQDKTRFLAAASHDLLQPLNAARLYASSLGDRMPGDALVRKLDGALASVEELLGELLDISRLDAGAVKPERQSFPLSRLFATLAVEFTPLAERRGLQLRILPCSLAVDSDWRLLHRLLQNLLANAIRYTPQGRVLLGARRIAGHVVVQVCDTGIGIPEDKQSLVFGEFRRFAEAPGVEHGLGLGLSIVERIGRVLDHPVTLRSVPGRGTVFAVRIPSGVSQPDAQAAGKPADAQAEPHERTNILCIDNDPTILDGMRTMLGGWGCQVRTATGLAAALAEAESGPPDLILADVHLNEGEDGFACVQAVRQQLRQPVPAALITADRSAGVKERAESLGLPVLNKPIRPAALRTLMRRLTGARPAAE</sequence>
<feature type="coiled-coil region" evidence="12">
    <location>
        <begin position="768"/>
        <end position="802"/>
    </location>
</feature>
<feature type="transmembrane region" description="Helical" evidence="13">
    <location>
        <begin position="44"/>
        <end position="61"/>
    </location>
</feature>
<dbReference type="Pfam" id="PF02518">
    <property type="entry name" value="HATPase_c"/>
    <property type="match status" value="1"/>
</dbReference>
<feature type="domain" description="Histidine kinase" evidence="14">
    <location>
        <begin position="809"/>
        <end position="1018"/>
    </location>
</feature>
<feature type="transmembrane region" description="Helical" evidence="13">
    <location>
        <begin position="254"/>
        <end position="272"/>
    </location>
</feature>
<evidence type="ECO:0000256" key="12">
    <source>
        <dbReference type="SAM" id="Coils"/>
    </source>
</evidence>
<feature type="transmembrane region" description="Helical" evidence="13">
    <location>
        <begin position="120"/>
        <end position="139"/>
    </location>
</feature>
<organism evidence="16 17">
    <name type="scientific">Azospirillum oryzae</name>
    <dbReference type="NCBI Taxonomy" id="286727"/>
    <lineage>
        <taxon>Bacteria</taxon>
        <taxon>Pseudomonadati</taxon>
        <taxon>Pseudomonadota</taxon>
        <taxon>Alphaproteobacteria</taxon>
        <taxon>Rhodospirillales</taxon>
        <taxon>Azospirillaceae</taxon>
        <taxon>Azospirillum</taxon>
    </lineage>
</organism>
<feature type="modified residue" description="4-aspartylphosphate" evidence="11">
    <location>
        <position position="1090"/>
    </location>
</feature>
<dbReference type="Gene3D" id="3.30.450.20">
    <property type="entry name" value="PAS domain"/>
    <property type="match status" value="1"/>
</dbReference>
<evidence type="ECO:0000259" key="14">
    <source>
        <dbReference type="PROSITE" id="PS50109"/>
    </source>
</evidence>
<evidence type="ECO:0000256" key="8">
    <source>
        <dbReference type="ARBA" id="ARBA00022777"/>
    </source>
</evidence>
<dbReference type="EMBL" id="FXAK01000001">
    <property type="protein sequence ID" value="SMF23594.1"/>
    <property type="molecule type" value="Genomic_DNA"/>
</dbReference>
<evidence type="ECO:0000256" key="5">
    <source>
        <dbReference type="ARBA" id="ARBA00022553"/>
    </source>
</evidence>
<dbReference type="InterPro" id="IPR036890">
    <property type="entry name" value="HATPase_C_sf"/>
</dbReference>
<keyword evidence="10 13" id="KW-0472">Membrane</keyword>
<dbReference type="InterPro" id="IPR003661">
    <property type="entry name" value="HisK_dim/P_dom"/>
</dbReference>
<dbReference type="GO" id="GO:0005886">
    <property type="term" value="C:plasma membrane"/>
    <property type="evidence" value="ECO:0007669"/>
    <property type="project" value="TreeGrafter"/>
</dbReference>
<dbReference type="PANTHER" id="PTHR43047:SF9">
    <property type="entry name" value="HISTIDINE KINASE"/>
    <property type="match status" value="1"/>
</dbReference>
<dbReference type="SUPFAM" id="SSF55785">
    <property type="entry name" value="PYP-like sensor domain (PAS domain)"/>
    <property type="match status" value="1"/>
</dbReference>
<feature type="transmembrane region" description="Helical" evidence="13">
    <location>
        <begin position="452"/>
        <end position="470"/>
    </location>
</feature>
<name>A0A1X7DXF4_9PROT</name>
<dbReference type="CDD" id="cd00082">
    <property type="entry name" value="HisKA"/>
    <property type="match status" value="1"/>
</dbReference>
<evidence type="ECO:0000313" key="16">
    <source>
        <dbReference type="EMBL" id="SMF23594.1"/>
    </source>
</evidence>
<evidence type="ECO:0000256" key="9">
    <source>
        <dbReference type="ARBA" id="ARBA00022989"/>
    </source>
</evidence>
<dbReference type="InterPro" id="IPR003594">
    <property type="entry name" value="HATPase_dom"/>
</dbReference>
<dbReference type="CDD" id="cd00156">
    <property type="entry name" value="REC"/>
    <property type="match status" value="1"/>
</dbReference>
<dbReference type="SUPFAM" id="SSF52172">
    <property type="entry name" value="CheY-like"/>
    <property type="match status" value="1"/>
</dbReference>